<dbReference type="GO" id="GO:0051321">
    <property type="term" value="P:meiotic cell cycle"/>
    <property type="evidence" value="ECO:0007669"/>
    <property type="project" value="UniProtKB-KW"/>
</dbReference>
<dbReference type="InterPro" id="IPR027417">
    <property type="entry name" value="P-loop_NTPase"/>
</dbReference>
<feature type="compositionally biased region" description="Low complexity" evidence="14">
    <location>
        <begin position="2209"/>
        <end position="2219"/>
    </location>
</feature>
<dbReference type="InterPro" id="IPR008978">
    <property type="entry name" value="HSP20-like_chaperone"/>
</dbReference>
<keyword evidence="11" id="KW-0943">RNA-mediated gene silencing</keyword>
<dbReference type="Gene3D" id="2.60.40.790">
    <property type="match status" value="1"/>
</dbReference>
<feature type="domain" description="CS" evidence="18">
    <location>
        <begin position="2233"/>
        <end position="2319"/>
    </location>
</feature>
<dbReference type="SUPFAM" id="SSF63748">
    <property type="entry name" value="Tudor/PWWP/MBT"/>
    <property type="match status" value="3"/>
</dbReference>
<evidence type="ECO:0000256" key="10">
    <source>
        <dbReference type="ARBA" id="ARBA00022871"/>
    </source>
</evidence>
<dbReference type="GO" id="GO:0042078">
    <property type="term" value="P:germ-line stem cell division"/>
    <property type="evidence" value="ECO:0007669"/>
    <property type="project" value="TreeGrafter"/>
</dbReference>
<evidence type="ECO:0000256" key="3">
    <source>
        <dbReference type="ARBA" id="ARBA00022473"/>
    </source>
</evidence>
<dbReference type="EnsemblMetazoa" id="MDOA008407-RC">
    <property type="protein sequence ID" value="MDOA008407-PC"/>
    <property type="gene ID" value="MDOA008407"/>
</dbReference>
<dbReference type="STRING" id="7370.A0A1I8MTZ4"/>
<sequence length="2396" mass="273337">MDTLNMENSEHTVAVTHFINPHLFWYRKIGGPDDNFHILTLLEERLQTLYRCKPAIDRCRLDVGDIVAVNFVVWNKYIRAEILQKGELQQEEYIVWAIDYGFPLLSKREHLRYLPEALANRIGHIYRGGVANIQPAVLDYDHIESNLVMAKQDEWLQRSCDMFEKLLSDASCIVFVEKFQTANDHHWGELIISNHKGNKFNAHTYLQAAKFAIDVDPQLFPKMCVKLKTTSIAPWLSNNRNSKFKINSIKHNMAEHSNKMNSAIIDECAKRKVEDWCARNALVQVANDVSSSTEHLESSGAESGHDHNIDDITFDDSVSVIHEKNRKDAKYAAKIANHHHEHKRNNTGDEQAINFLGKAGKLTKLKQQKYSKHNLPPQAESQAFAMNIRDRDEIEFNETFNLKAPKPAVSAPTIISSASGSTNASTRMRRLADVRMEQAREAKRQQQKHKPVASDFVNQNPPNSVASGGVSTDDGGDSVVSIRQQRLVDLRKKYSQREEETKPMSLCEKKIASSTAPAPPASSSASGVRTISSRTQRLLGMRQKYQLHDSTHSIESPSTINKYELLEQSTTGMEDSNLDKTQDTQDSSAGNIYSKLFGEMEAKLLPSSVNTTTDNSLIEAMTSCKLEEHVPKDKATFDIFKAIDSKTKPKTSRISSDKESQSAYDGLTLVPAGFDITRLQKYRDEENHWHRKKSTRHETIPHDDQTVSSSEEFLIHNDSRLDQSGSSSDFFQIKPPAVKQNSTHNSKRLTRPVAGIQRREKPNEGQEKANILDQSIPSIVDTENLIKPVKCSQQLESKPKRKNSFNGTYNAYDSLHASEISTSSTTNSTVNSEKHLKRKLQHHHHRQLKSPETQISKIDEILQQHFLEKERGNTNILDLKNSITSPQRSQISSSAASMSHRDNIYEKHSNTHTSSSSSESFMDKLNLSNSSLKNSEKNLLSMGKSPENKHMKNIYNYNTLLEVKRTEHLPIIEGEIAMQTKFIDHLVLAHSSVPLEPIENVAEAPFLSEIYEEMRNMRVNKVYRIQVYSWSHVLRGNSLFVVNPARSGKTWSYLPALCSVVSGRYQRIKDSYGPVAIILVASSKHVESVNGYCRRLMSGLKSEAPSCVPSYGMRNFIDTKVQLLNGCGILIATPSSLLRLLRDNSNEPLFDSERLEHIVIDDMDIMLSRSHEDFESAVRIVFKLCRKSKYKTLRPQLIVTSRDWDGVMIRLIRKSNQPLLLIGDFLEAAVYGRAGLSVKLKSSQEKNDTIFRFIKKTTESLEGDLEHGRMLIMCNSDEDVQTVVQFITECGYPCLPYYNRSTDSEQATVDEWKNKVSSQILVCTDARFPELKIQNVYHLIHYSMPTSWTQFTTRFSALAQTYDNFVSKKFEEAPLVATASNTTRSLDVSAHSMILLDEDNSLQLPRLVDFLRKHNQAVHSDILAVSKRVLIEREESRLCKGILLCPQLLEFGECDDTRCDKRHELTRFDVVDEREDIPTEGEMRIHILKVFSPTHYAARLLLHKPPNSTKWREIRRSGENLTFSVQMDQHYRNEENLALHWPPHINDLCMYKYGDNFRRALILEAPDLVGRNVNIVQANLKVTLKLVDVGIVINSVKCSELFICDDKFKEFPHQAIDIRLMNVVPFDNERTWDSKTTKQVQNWIMDEIKADHVVQVGVTFALAQTIWVNNLVVMEKLSTLGTYRPYVNLKLSLIKRNFALPSKGERKHVRDIALEYGLLKPSSNGVSCETSNIIDTSLEDYESCQSDLIKFSSSNGDALTNTSMESFKNNSLEVSEKGEQSVPEEKQKQDKSASEKEINPSKATKSNGNEENWDELQCDDPVEGKERGEIYLPLTTASPASGKPETKQESWSQLPLNDLTKVEIGDEGENGNWENIFLQIIDKKHMAMFDDLVELINRHVSNLKAQAEKEPPKRIYDFEPLHNCIVKYDNMYLRAKVHGVFGTSVKKRLYRFFLCDYACFTNAKSNELYNDFLYETTDEIVSFIPYQAVHCTLAGIQLDRFAKRYKVTKEYLYACAVEQRTAEEKMSLSLNNLNIYSYKILLYECEKSSDFSNAEMFNRTLVDKGITSVDENDKHYLKYKLCLDDDDDNDANGEEIKAQQVNTSQANTSSSSDISEVYTFEQLIECIEKSHELDKLDNNLLDEATTAQVLEEIKECTIEEVKEEADKNKISSKQDSPLTTKKPPQIHSELDDDEEDHCTTEDDSDNKKSSASITSSNDDSYIKTPPPILKALYKRPMTTWYETDCLIFISIYAPDIVDYNLEVTQKTVYLHTSIQGEEYVVFLHLLGSIDPQQVSHEIKGLNVIIRLVKNVFVPWPRLLQESTKYSWLKFNYNAIASSELEYIMPQQRLQAILENTPNIDESRIYDELDSDDSEKDRFQTFNPIETNADDYDPFSI</sequence>
<keyword evidence="5" id="KW-0547">Nucleotide-binding</keyword>
<feature type="compositionally biased region" description="Low complexity" evidence="14">
    <location>
        <begin position="464"/>
        <end position="479"/>
    </location>
</feature>
<evidence type="ECO:0000256" key="5">
    <source>
        <dbReference type="ARBA" id="ARBA00022741"/>
    </source>
</evidence>
<keyword evidence="6" id="KW-0221">Differentiation</keyword>
<feature type="region of interest" description="Disordered" evidence="14">
    <location>
        <begin position="820"/>
        <end position="855"/>
    </location>
</feature>
<keyword evidence="3" id="KW-0217">Developmental protein</keyword>
<evidence type="ECO:0000256" key="7">
    <source>
        <dbReference type="ARBA" id="ARBA00022801"/>
    </source>
</evidence>
<dbReference type="GO" id="GO:0003676">
    <property type="term" value="F:nucleic acid binding"/>
    <property type="evidence" value="ECO:0007669"/>
    <property type="project" value="InterPro"/>
</dbReference>
<evidence type="ECO:0000259" key="15">
    <source>
        <dbReference type="PROSITE" id="PS50304"/>
    </source>
</evidence>
<dbReference type="PANTHER" id="PTHR22655:SF2">
    <property type="entry name" value="ATP-DEPENDENT RNA HELICASE TDRD12-RELATED"/>
    <property type="match status" value="1"/>
</dbReference>
<feature type="domain" description="Tudor" evidence="15">
    <location>
        <begin position="60"/>
        <end position="121"/>
    </location>
</feature>
<dbReference type="OrthoDB" id="249932at2759"/>
<dbReference type="VEuPathDB" id="VectorBase:MDOMA2_019359"/>
<evidence type="ECO:0000256" key="2">
    <source>
        <dbReference type="ARBA" id="ARBA00013352"/>
    </source>
</evidence>
<dbReference type="VEuPathDB" id="VectorBase:MDOA008407"/>
<feature type="compositionally biased region" description="Polar residues" evidence="14">
    <location>
        <begin position="1801"/>
        <end position="1810"/>
    </location>
</feature>
<feature type="domain" description="Helicase C-terminal" evidence="17">
    <location>
        <begin position="1249"/>
        <end position="1426"/>
    </location>
</feature>
<evidence type="ECO:0000256" key="14">
    <source>
        <dbReference type="SAM" id="MobiDB-lite"/>
    </source>
</evidence>
<dbReference type="Gene3D" id="2.40.50.90">
    <property type="match status" value="1"/>
</dbReference>
<dbReference type="PROSITE" id="PS51194">
    <property type="entry name" value="HELICASE_CTER"/>
    <property type="match status" value="1"/>
</dbReference>
<dbReference type="InterPro" id="IPR035437">
    <property type="entry name" value="SNase_OB-fold_sf"/>
</dbReference>
<feature type="compositionally biased region" description="Basic and acidic residues" evidence="14">
    <location>
        <begin position="757"/>
        <end position="767"/>
    </location>
</feature>
<feature type="region of interest" description="Disordered" evidence="14">
    <location>
        <begin position="687"/>
        <end position="707"/>
    </location>
</feature>
<feature type="compositionally biased region" description="Polar residues" evidence="14">
    <location>
        <begin position="1760"/>
        <end position="1773"/>
    </location>
</feature>
<dbReference type="InterPro" id="IPR014001">
    <property type="entry name" value="Helicase_ATP-bd"/>
</dbReference>
<keyword evidence="9" id="KW-0067">ATP-binding</keyword>
<evidence type="ECO:0000256" key="8">
    <source>
        <dbReference type="ARBA" id="ARBA00022806"/>
    </source>
</evidence>
<feature type="region of interest" description="Disordered" evidence="14">
    <location>
        <begin position="511"/>
        <end position="530"/>
    </location>
</feature>
<dbReference type="InterPro" id="IPR007052">
    <property type="entry name" value="CS_dom"/>
</dbReference>
<dbReference type="GO" id="GO:0005737">
    <property type="term" value="C:cytoplasm"/>
    <property type="evidence" value="ECO:0007669"/>
    <property type="project" value="UniProtKB-ARBA"/>
</dbReference>
<evidence type="ECO:0000256" key="13">
    <source>
        <dbReference type="ARBA" id="ARBA00047984"/>
    </source>
</evidence>
<feature type="compositionally biased region" description="Basic and acidic residues" evidence="14">
    <location>
        <begin position="696"/>
        <end position="705"/>
    </location>
</feature>
<comment type="catalytic activity">
    <reaction evidence="13">
        <text>ATP + H2O = ADP + phosphate + H(+)</text>
        <dbReference type="Rhea" id="RHEA:13065"/>
        <dbReference type="ChEBI" id="CHEBI:15377"/>
        <dbReference type="ChEBI" id="CHEBI:15378"/>
        <dbReference type="ChEBI" id="CHEBI:30616"/>
        <dbReference type="ChEBI" id="CHEBI:43474"/>
        <dbReference type="ChEBI" id="CHEBI:456216"/>
        <dbReference type="EC" id="3.6.4.13"/>
    </reaction>
</comment>
<evidence type="ECO:0000256" key="9">
    <source>
        <dbReference type="ARBA" id="ARBA00022840"/>
    </source>
</evidence>
<keyword evidence="7" id="KW-0378">Hydrolase</keyword>
<dbReference type="SUPFAM" id="SSF52540">
    <property type="entry name" value="P-loop containing nucleoside triphosphate hydrolases"/>
    <property type="match status" value="2"/>
</dbReference>
<reference evidence="19" key="1">
    <citation type="submission" date="2020-05" db="UniProtKB">
        <authorList>
            <consortium name="EnsemblMetazoa"/>
        </authorList>
    </citation>
    <scope>IDENTIFICATION</scope>
    <source>
        <strain evidence="19">Aabys</strain>
    </source>
</reference>
<dbReference type="GO" id="GO:0003724">
    <property type="term" value="F:RNA helicase activity"/>
    <property type="evidence" value="ECO:0007669"/>
    <property type="project" value="UniProtKB-EC"/>
</dbReference>
<dbReference type="PANTHER" id="PTHR22655">
    <property type="entry name" value="ATP-DEPENDENT RNA HELICASE TDRD12-RELATED"/>
    <property type="match status" value="1"/>
</dbReference>
<feature type="region of interest" description="Disordered" evidence="14">
    <location>
        <begin position="738"/>
        <end position="770"/>
    </location>
</feature>
<feature type="compositionally biased region" description="Low complexity" evidence="14">
    <location>
        <begin position="512"/>
        <end position="526"/>
    </location>
</feature>
<keyword evidence="12" id="KW-0469">Meiosis</keyword>
<dbReference type="GO" id="GO:0016787">
    <property type="term" value="F:hydrolase activity"/>
    <property type="evidence" value="ECO:0007669"/>
    <property type="project" value="UniProtKB-KW"/>
</dbReference>
<evidence type="ECO:0000313" key="19">
    <source>
        <dbReference type="EnsemblMetazoa" id="MDOA008407-PB"/>
    </source>
</evidence>
<proteinExistence type="predicted"/>
<gene>
    <name evidence="19" type="primary">101888684</name>
</gene>
<accession>A0A1I8MTZ4</accession>
<feature type="compositionally biased region" description="Basic and acidic residues" evidence="14">
    <location>
        <begin position="1774"/>
        <end position="1799"/>
    </location>
</feature>
<keyword evidence="4" id="KW-0677">Repeat</keyword>
<dbReference type="PROSITE" id="PS51203">
    <property type="entry name" value="CS"/>
    <property type="match status" value="1"/>
</dbReference>
<feature type="region of interest" description="Disordered" evidence="14">
    <location>
        <begin position="1760"/>
        <end position="1816"/>
    </location>
</feature>
<feature type="region of interest" description="Disordered" evidence="14">
    <location>
        <begin position="288"/>
        <end position="310"/>
    </location>
</feature>
<organism evidence="19">
    <name type="scientific">Musca domestica</name>
    <name type="common">House fly</name>
    <dbReference type="NCBI Taxonomy" id="7370"/>
    <lineage>
        <taxon>Eukaryota</taxon>
        <taxon>Metazoa</taxon>
        <taxon>Ecdysozoa</taxon>
        <taxon>Arthropoda</taxon>
        <taxon>Hexapoda</taxon>
        <taxon>Insecta</taxon>
        <taxon>Pterygota</taxon>
        <taxon>Neoptera</taxon>
        <taxon>Endopterygota</taxon>
        <taxon>Diptera</taxon>
        <taxon>Brachycera</taxon>
        <taxon>Muscomorpha</taxon>
        <taxon>Muscoidea</taxon>
        <taxon>Muscidae</taxon>
        <taxon>Musca</taxon>
    </lineage>
</organism>
<name>A0A1I8MTZ4_MUSDO</name>
<dbReference type="CDD" id="cd20435">
    <property type="entry name" value="Tudor_TDRD12_rpt2"/>
    <property type="match status" value="1"/>
</dbReference>
<protein>
    <recommendedName>
        <fullName evidence="2">Probable ATP-dependent RNA helicase spindle-E</fullName>
        <ecNumber evidence="1">3.6.4.13</ecNumber>
    </recommendedName>
</protein>
<dbReference type="SUPFAM" id="SSF49764">
    <property type="entry name" value="HSP20-like chaperones"/>
    <property type="match status" value="1"/>
</dbReference>
<evidence type="ECO:0000256" key="4">
    <source>
        <dbReference type="ARBA" id="ARBA00022737"/>
    </source>
</evidence>
<evidence type="ECO:0000259" key="17">
    <source>
        <dbReference type="PROSITE" id="PS51194"/>
    </source>
</evidence>
<dbReference type="InterPro" id="IPR002999">
    <property type="entry name" value="Tudor"/>
</dbReference>
<feature type="region of interest" description="Disordered" evidence="14">
    <location>
        <begin position="436"/>
        <end position="479"/>
    </location>
</feature>
<feature type="compositionally biased region" description="Basic and acidic residues" evidence="14">
    <location>
        <begin position="2197"/>
        <end position="2208"/>
    </location>
</feature>
<dbReference type="CDD" id="cd06463">
    <property type="entry name" value="p23_like"/>
    <property type="match status" value="1"/>
</dbReference>
<dbReference type="EC" id="3.6.4.13" evidence="1"/>
<dbReference type="CDD" id="cd20379">
    <property type="entry name" value="Tudor_dTUD-like"/>
    <property type="match status" value="1"/>
</dbReference>
<dbReference type="Pfam" id="PF04969">
    <property type="entry name" value="CS"/>
    <property type="match status" value="1"/>
</dbReference>
<evidence type="ECO:0000256" key="6">
    <source>
        <dbReference type="ARBA" id="ARBA00022782"/>
    </source>
</evidence>
<keyword evidence="8" id="KW-0347">Helicase</keyword>
<feature type="region of interest" description="Disordered" evidence="14">
    <location>
        <begin position="2164"/>
        <end position="2219"/>
    </location>
</feature>
<feature type="domain" description="Helicase ATP-binding" evidence="16">
    <location>
        <begin position="1030"/>
        <end position="1201"/>
    </location>
</feature>
<evidence type="ECO:0000256" key="11">
    <source>
        <dbReference type="ARBA" id="ARBA00023158"/>
    </source>
</evidence>
<feature type="compositionally biased region" description="Basic residues" evidence="14">
    <location>
        <begin position="835"/>
        <end position="848"/>
    </location>
</feature>
<dbReference type="Gene3D" id="2.30.30.140">
    <property type="match status" value="3"/>
</dbReference>
<dbReference type="eggNOG" id="KOG0334">
    <property type="taxonomic scope" value="Eukaryota"/>
</dbReference>
<keyword evidence="10" id="KW-0744">Spermatogenesis</keyword>
<evidence type="ECO:0000259" key="18">
    <source>
        <dbReference type="PROSITE" id="PS51203"/>
    </source>
</evidence>
<dbReference type="Pfam" id="PF00567">
    <property type="entry name" value="TUDOR"/>
    <property type="match status" value="1"/>
</dbReference>
<dbReference type="GO" id="GO:0007283">
    <property type="term" value="P:spermatogenesis"/>
    <property type="evidence" value="ECO:0007669"/>
    <property type="project" value="UniProtKB-KW"/>
</dbReference>
<dbReference type="PROSITE" id="PS51192">
    <property type="entry name" value="HELICASE_ATP_BIND_1"/>
    <property type="match status" value="1"/>
</dbReference>
<dbReference type="InterPro" id="IPR001650">
    <property type="entry name" value="Helicase_C-like"/>
</dbReference>
<dbReference type="EnsemblMetazoa" id="MDOA008407-RB">
    <property type="protein sequence ID" value="MDOA008407-PB"/>
    <property type="gene ID" value="MDOA008407"/>
</dbReference>
<dbReference type="PROSITE" id="PS50304">
    <property type="entry name" value="TUDOR"/>
    <property type="match status" value="1"/>
</dbReference>
<evidence type="ECO:0000256" key="12">
    <source>
        <dbReference type="ARBA" id="ARBA00023254"/>
    </source>
</evidence>
<dbReference type="GO" id="GO:0031047">
    <property type="term" value="P:regulatory ncRNA-mediated gene silencing"/>
    <property type="evidence" value="ECO:0007669"/>
    <property type="project" value="UniProtKB-KW"/>
</dbReference>
<feature type="compositionally biased region" description="Low complexity" evidence="14">
    <location>
        <begin position="821"/>
        <end position="831"/>
    </location>
</feature>
<dbReference type="InterPro" id="IPR011545">
    <property type="entry name" value="DEAD/DEAH_box_helicase_dom"/>
</dbReference>
<dbReference type="Pfam" id="PF00270">
    <property type="entry name" value="DEAD"/>
    <property type="match status" value="1"/>
</dbReference>
<evidence type="ECO:0000256" key="1">
    <source>
        <dbReference type="ARBA" id="ARBA00012552"/>
    </source>
</evidence>
<dbReference type="GO" id="GO:0005524">
    <property type="term" value="F:ATP binding"/>
    <property type="evidence" value="ECO:0007669"/>
    <property type="project" value="UniProtKB-KW"/>
</dbReference>
<dbReference type="Gene3D" id="3.40.50.300">
    <property type="entry name" value="P-loop containing nucleotide triphosphate hydrolases"/>
    <property type="match status" value="2"/>
</dbReference>
<evidence type="ECO:0000259" key="16">
    <source>
        <dbReference type="PROSITE" id="PS51192"/>
    </source>
</evidence>